<organism evidence="2 3">
    <name type="scientific">Drosophila gunungcola</name>
    <name type="common">fruit fly</name>
    <dbReference type="NCBI Taxonomy" id="103775"/>
    <lineage>
        <taxon>Eukaryota</taxon>
        <taxon>Metazoa</taxon>
        <taxon>Ecdysozoa</taxon>
        <taxon>Arthropoda</taxon>
        <taxon>Hexapoda</taxon>
        <taxon>Insecta</taxon>
        <taxon>Pterygota</taxon>
        <taxon>Neoptera</taxon>
        <taxon>Endopterygota</taxon>
        <taxon>Diptera</taxon>
        <taxon>Brachycera</taxon>
        <taxon>Muscomorpha</taxon>
        <taxon>Ephydroidea</taxon>
        <taxon>Drosophilidae</taxon>
        <taxon>Drosophila</taxon>
        <taxon>Sophophora</taxon>
    </lineage>
</organism>
<protein>
    <submittedName>
        <fullName evidence="2">Uncharacterized protein</fullName>
    </submittedName>
</protein>
<proteinExistence type="predicted"/>
<feature type="transmembrane region" description="Helical" evidence="1">
    <location>
        <begin position="6"/>
        <end position="27"/>
    </location>
</feature>
<dbReference type="Proteomes" id="UP001059596">
    <property type="component" value="Chromosome 3R"/>
</dbReference>
<keyword evidence="1" id="KW-0472">Membrane</keyword>
<dbReference type="EMBL" id="JAMKOV010000001">
    <property type="protein sequence ID" value="KAI8046063.1"/>
    <property type="molecule type" value="Genomic_DNA"/>
</dbReference>
<dbReference type="AlphaFoldDB" id="A0A9P9Z059"/>
<keyword evidence="3" id="KW-1185">Reference proteome</keyword>
<evidence type="ECO:0000313" key="2">
    <source>
        <dbReference type="EMBL" id="KAI8046063.1"/>
    </source>
</evidence>
<comment type="caution">
    <text evidence="2">The sequence shown here is derived from an EMBL/GenBank/DDBJ whole genome shotgun (WGS) entry which is preliminary data.</text>
</comment>
<name>A0A9P9Z059_9MUSC</name>
<sequence>MPLLQAIADILVIVFCLPATLIGNIFVRKYLFNSVRRRDLFATGGRIREQPQFLCRFCILAGFMCCN</sequence>
<evidence type="ECO:0000313" key="3">
    <source>
        <dbReference type="Proteomes" id="UP001059596"/>
    </source>
</evidence>
<keyword evidence="1" id="KW-0812">Transmembrane</keyword>
<accession>A0A9P9Z059</accession>
<keyword evidence="1" id="KW-1133">Transmembrane helix</keyword>
<evidence type="ECO:0000256" key="1">
    <source>
        <dbReference type="SAM" id="Phobius"/>
    </source>
</evidence>
<reference evidence="2" key="1">
    <citation type="journal article" date="2023" name="Genome Biol. Evol.">
        <title>Long-read-based Genome Assembly of Drosophila gunungcola Reveals Fewer Chemosensory Genes in Flower-breeding Species.</title>
        <authorList>
            <person name="Negi A."/>
            <person name="Liao B.Y."/>
            <person name="Yeh S.D."/>
        </authorList>
    </citation>
    <scope>NUCLEOTIDE SEQUENCE</scope>
    <source>
        <strain evidence="2">Sukarami</strain>
    </source>
</reference>
<gene>
    <name evidence="2" type="ORF">M5D96_002263</name>
</gene>